<dbReference type="PRINTS" id="PR01736">
    <property type="entry name" value="PHPHTRNFRASE"/>
</dbReference>
<dbReference type="InterPro" id="IPR008279">
    <property type="entry name" value="PEP-util_enz_mobile_dom"/>
</dbReference>
<evidence type="ECO:0000256" key="7">
    <source>
        <dbReference type="ARBA" id="ARBA00016544"/>
    </source>
</evidence>
<evidence type="ECO:0000259" key="22">
    <source>
        <dbReference type="Pfam" id="PF00391"/>
    </source>
</evidence>
<feature type="binding site" evidence="19">
    <location>
        <position position="462"/>
    </location>
    <ligand>
        <name>phosphoenolpyruvate</name>
        <dbReference type="ChEBI" id="CHEBI:58702"/>
    </ligand>
</feature>
<evidence type="ECO:0000256" key="9">
    <source>
        <dbReference type="ARBA" id="ARBA00022490"/>
    </source>
</evidence>
<feature type="active site" description="Proton donor" evidence="18">
    <location>
        <position position="499"/>
    </location>
</feature>
<feature type="binding site" evidence="19">
    <location>
        <position position="293"/>
    </location>
    <ligand>
        <name>phosphoenolpyruvate</name>
        <dbReference type="ChEBI" id="CHEBI:58702"/>
    </ligand>
</feature>
<keyword evidence="12 17" id="KW-0598">Phosphotransferase system</keyword>
<protein>
    <recommendedName>
        <fullName evidence="7 17">Phosphoenolpyruvate-protein phosphotransferase</fullName>
        <ecNumber evidence="6 17">2.7.3.9</ecNumber>
    </recommendedName>
    <alternativeName>
        <fullName evidence="16 17">Phosphotransferase system, enzyme I</fullName>
    </alternativeName>
</protein>
<accession>A0A2S6FYA5</accession>
<dbReference type="AlphaFoldDB" id="A0A2S6FYA5"/>
<dbReference type="Gene3D" id="1.10.274.10">
    <property type="entry name" value="PtsI, HPr-binding domain"/>
    <property type="match status" value="1"/>
</dbReference>
<keyword evidence="9 17" id="KW-0963">Cytoplasm</keyword>
<comment type="similarity">
    <text evidence="5 17">Belongs to the PEP-utilizing enzyme family.</text>
</comment>
<keyword evidence="25" id="KW-0670">Pyruvate</keyword>
<dbReference type="PANTHER" id="PTHR46244">
    <property type="entry name" value="PHOSPHOENOLPYRUVATE-PROTEIN PHOSPHOTRANSFERASE"/>
    <property type="match status" value="1"/>
</dbReference>
<comment type="function">
    <text evidence="3 17">General (non sugar-specific) component of the phosphoenolpyruvate-dependent sugar phosphotransferase system (sugar PTS). This major carbohydrate active-transport system catalyzes the phosphorylation of incoming sugar substrates concomitantly with their translocation across the cell membrane. Enzyme I transfers the phosphoryl group from phosphoenolpyruvate (PEP) to the phosphoryl carrier protein (HPr).</text>
</comment>
<dbReference type="SUPFAM" id="SSF51621">
    <property type="entry name" value="Phosphoenolpyruvate/pyruvate domain"/>
    <property type="match status" value="1"/>
</dbReference>
<comment type="caution">
    <text evidence="25">The sequence shown here is derived from an EMBL/GenBank/DDBJ whole genome shotgun (WGS) entry which is preliminary data.</text>
</comment>
<dbReference type="STRING" id="37659.GCA_000703125_00658"/>
<keyword evidence="13 17" id="KW-0479">Metal-binding</keyword>
<dbReference type="GO" id="GO:0046872">
    <property type="term" value="F:metal ion binding"/>
    <property type="evidence" value="ECO:0007669"/>
    <property type="project" value="UniProtKB-KW"/>
</dbReference>
<name>A0A2S6FYA5_9CLOT</name>
<dbReference type="InterPro" id="IPR040442">
    <property type="entry name" value="Pyrv_kinase-like_dom_sf"/>
</dbReference>
<feature type="binding site" evidence="19">
    <location>
        <begin position="451"/>
        <end position="452"/>
    </location>
    <ligand>
        <name>phosphoenolpyruvate</name>
        <dbReference type="ChEBI" id="CHEBI:58702"/>
    </ligand>
</feature>
<dbReference type="InterPro" id="IPR018274">
    <property type="entry name" value="PEP_util_AS"/>
</dbReference>
<evidence type="ECO:0000256" key="17">
    <source>
        <dbReference type="PIRNR" id="PIRNR000732"/>
    </source>
</evidence>
<dbReference type="GO" id="GO:0016301">
    <property type="term" value="F:kinase activity"/>
    <property type="evidence" value="ECO:0007669"/>
    <property type="project" value="UniProtKB-KW"/>
</dbReference>
<dbReference type="Pfam" id="PF05524">
    <property type="entry name" value="PEP-utilisers_N"/>
    <property type="match status" value="1"/>
</dbReference>
<evidence type="ECO:0000256" key="16">
    <source>
        <dbReference type="ARBA" id="ARBA00033235"/>
    </source>
</evidence>
<evidence type="ECO:0000259" key="23">
    <source>
        <dbReference type="Pfam" id="PF02896"/>
    </source>
</evidence>
<dbReference type="InterPro" id="IPR036637">
    <property type="entry name" value="Phosphohistidine_dom_sf"/>
</dbReference>
<feature type="active site" description="Tele-phosphohistidine intermediate" evidence="18">
    <location>
        <position position="186"/>
    </location>
</feature>
<evidence type="ECO:0000256" key="3">
    <source>
        <dbReference type="ARBA" id="ARBA00002728"/>
    </source>
</evidence>
<dbReference type="SUPFAM" id="SSF47831">
    <property type="entry name" value="Enzyme I of the PEP:sugar phosphotransferase system HPr-binding (sub)domain"/>
    <property type="match status" value="1"/>
</dbReference>
<evidence type="ECO:0000313" key="26">
    <source>
        <dbReference type="Proteomes" id="UP000239863"/>
    </source>
</evidence>
<proteinExistence type="inferred from homology"/>
<evidence type="ECO:0000256" key="13">
    <source>
        <dbReference type="ARBA" id="ARBA00022723"/>
    </source>
</evidence>
<feature type="binding site" evidence="19">
    <location>
        <position position="329"/>
    </location>
    <ligand>
        <name>phosphoenolpyruvate</name>
        <dbReference type="ChEBI" id="CHEBI:58702"/>
    </ligand>
</feature>
<feature type="coiled-coil region" evidence="21">
    <location>
        <begin position="233"/>
        <end position="260"/>
    </location>
</feature>
<keyword evidence="11 17" id="KW-0808">Transferase</keyword>
<evidence type="ECO:0000259" key="24">
    <source>
        <dbReference type="Pfam" id="PF05524"/>
    </source>
</evidence>
<dbReference type="EMBL" id="PTIS01000006">
    <property type="protein sequence ID" value="PPK48584.1"/>
    <property type="molecule type" value="Genomic_DNA"/>
</dbReference>
<keyword evidence="10 17" id="KW-0762">Sugar transport</keyword>
<dbReference type="GO" id="GO:0005737">
    <property type="term" value="C:cytoplasm"/>
    <property type="evidence" value="ECO:0007669"/>
    <property type="project" value="UniProtKB-SubCell"/>
</dbReference>
<dbReference type="RefSeq" id="WP_104409724.1">
    <property type="nucleotide sequence ID" value="NZ_PTIS01000006.1"/>
</dbReference>
<dbReference type="PIRSF" id="PIRSF000732">
    <property type="entry name" value="PTS_enzyme_I"/>
    <property type="match status" value="1"/>
</dbReference>
<comment type="catalytic activity">
    <reaction evidence="1 17">
        <text>L-histidyl-[protein] + phosphoenolpyruvate = N(pros)-phospho-L-histidyl-[protein] + pyruvate</text>
        <dbReference type="Rhea" id="RHEA:23880"/>
        <dbReference type="Rhea" id="RHEA-COMP:9745"/>
        <dbReference type="Rhea" id="RHEA-COMP:9746"/>
        <dbReference type="ChEBI" id="CHEBI:15361"/>
        <dbReference type="ChEBI" id="CHEBI:29979"/>
        <dbReference type="ChEBI" id="CHEBI:58702"/>
        <dbReference type="ChEBI" id="CHEBI:64837"/>
        <dbReference type="EC" id="2.7.3.9"/>
    </reaction>
</comment>
<evidence type="ECO:0000256" key="5">
    <source>
        <dbReference type="ARBA" id="ARBA00007837"/>
    </source>
</evidence>
<evidence type="ECO:0000256" key="20">
    <source>
        <dbReference type="PIRSR" id="PIRSR000732-3"/>
    </source>
</evidence>
<feature type="domain" description="PEP-utilising enzyme mobile" evidence="22">
    <location>
        <begin position="150"/>
        <end position="222"/>
    </location>
</feature>
<evidence type="ECO:0000256" key="15">
    <source>
        <dbReference type="ARBA" id="ARBA00022842"/>
    </source>
</evidence>
<keyword evidence="15 17" id="KW-0460">Magnesium</keyword>
<dbReference type="Gene3D" id="3.20.20.60">
    <property type="entry name" value="Phosphoenolpyruvate-binding domains"/>
    <property type="match status" value="1"/>
</dbReference>
<evidence type="ECO:0000313" key="25">
    <source>
        <dbReference type="EMBL" id="PPK48584.1"/>
    </source>
</evidence>
<dbReference type="Proteomes" id="UP000239863">
    <property type="component" value="Unassembled WGS sequence"/>
</dbReference>
<evidence type="ECO:0000256" key="11">
    <source>
        <dbReference type="ARBA" id="ARBA00022679"/>
    </source>
</evidence>
<dbReference type="Gene3D" id="3.50.30.10">
    <property type="entry name" value="Phosphohistidine domain"/>
    <property type="match status" value="1"/>
</dbReference>
<feature type="binding site" evidence="20">
    <location>
        <position position="428"/>
    </location>
    <ligand>
        <name>Mg(2+)</name>
        <dbReference type="ChEBI" id="CHEBI:18420"/>
    </ligand>
</feature>
<evidence type="ECO:0000256" key="8">
    <source>
        <dbReference type="ARBA" id="ARBA00022448"/>
    </source>
</evidence>
<sequence length="538" mass="60274">MKKGIAASKGYAIGYVSIKENEEIIIINDKVKDTKGEIERLVKALDLSRTQIEEVKQKAFENMGEEKAAVFESHIMLLEDPEFVGAIKLEIEDNKTNAEKAVSVVSGSFLSIFEKMEDEYMKERAADIKDVSNRIILNLLGKVKGLEIQEENTILVADDLTPSDTAQLDKEKVIAFLTNIGGRTSHSAIMARTLEIPAVVGMKDITSLVKNKDLVIVDGIEGNVIINPDKETIKIYEEKAKSYNKEVEELKRLIEVKTSTKSGKRIDVSGNIGQPEDVNKVIENGADGVGLFRTEFLYMDKDKFPTEEEQFESYKYVLEKMEDKPVVIRTLDIGGDKKLSYLPLPEEMNPFLGYRAIRLCLDRVDIFKVQLRALLRASVFGNLKVMFPMISSLNEFLKAKEIVEECKKELKSEDIKYSDNIEWGIMVEIPAAAICAKELAKHVDFFSIGTNDLIQYTLAADRMSEKVSYLYDPMHPAVLSLIKMTIEGAHSEGKWCGMCGEMAGDIEAIPTLIEYGLDEFSMSASSILGAKQIILDQE</sequence>
<dbReference type="PANTHER" id="PTHR46244:SF3">
    <property type="entry name" value="PHOSPHOENOLPYRUVATE-PROTEIN PHOSPHOTRANSFERASE"/>
    <property type="match status" value="1"/>
</dbReference>
<dbReference type="PROSITE" id="PS00370">
    <property type="entry name" value="PEP_ENZYMES_PHOS_SITE"/>
    <property type="match status" value="1"/>
</dbReference>
<organism evidence="25 26">
    <name type="scientific">Clostridium algidicarnis DSM 15099</name>
    <dbReference type="NCBI Taxonomy" id="1121295"/>
    <lineage>
        <taxon>Bacteria</taxon>
        <taxon>Bacillati</taxon>
        <taxon>Bacillota</taxon>
        <taxon>Clostridia</taxon>
        <taxon>Eubacteriales</taxon>
        <taxon>Clostridiaceae</taxon>
        <taxon>Clostridium</taxon>
    </lineage>
</organism>
<feature type="binding site" evidence="20">
    <location>
        <position position="452"/>
    </location>
    <ligand>
        <name>Mg(2+)</name>
        <dbReference type="ChEBI" id="CHEBI:18420"/>
    </ligand>
</feature>
<keyword evidence="21" id="KW-0175">Coiled coil</keyword>
<dbReference type="SUPFAM" id="SSF52009">
    <property type="entry name" value="Phosphohistidine domain"/>
    <property type="match status" value="1"/>
</dbReference>
<evidence type="ECO:0000256" key="6">
    <source>
        <dbReference type="ARBA" id="ARBA00012232"/>
    </source>
</evidence>
<dbReference type="GO" id="GO:0009401">
    <property type="term" value="P:phosphoenolpyruvate-dependent sugar phosphotransferase system"/>
    <property type="evidence" value="ECO:0007669"/>
    <property type="project" value="UniProtKB-KW"/>
</dbReference>
<keyword evidence="8 17" id="KW-0813">Transport</keyword>
<reference evidence="25 26" key="1">
    <citation type="submission" date="2018-02" db="EMBL/GenBank/DDBJ databases">
        <title>Genomic Encyclopedia of Archaeal and Bacterial Type Strains, Phase II (KMG-II): from individual species to whole genera.</title>
        <authorList>
            <person name="Goeker M."/>
        </authorList>
    </citation>
    <scope>NUCLEOTIDE SEQUENCE [LARGE SCALE GENOMIC DNA]</scope>
    <source>
        <strain evidence="25 26">DSM 15099</strain>
    </source>
</reference>
<feature type="domain" description="PEP-utilising enzyme C-terminal" evidence="23">
    <location>
        <begin position="249"/>
        <end position="535"/>
    </location>
</feature>
<comment type="subcellular location">
    <subcellularLocation>
        <location evidence="4 17">Cytoplasm</location>
    </subcellularLocation>
</comment>
<dbReference type="InterPro" id="IPR000121">
    <property type="entry name" value="PEP_util_C"/>
</dbReference>
<dbReference type="InterPro" id="IPR050499">
    <property type="entry name" value="PEP-utilizing_PTS_enzyme"/>
</dbReference>
<evidence type="ECO:0000256" key="19">
    <source>
        <dbReference type="PIRSR" id="PIRSR000732-2"/>
    </source>
</evidence>
<dbReference type="Pfam" id="PF00391">
    <property type="entry name" value="PEP-utilizers"/>
    <property type="match status" value="1"/>
</dbReference>
<evidence type="ECO:0000256" key="14">
    <source>
        <dbReference type="ARBA" id="ARBA00022777"/>
    </source>
</evidence>
<feature type="domain" description="Phosphotransferase system enzyme I N-terminal" evidence="24">
    <location>
        <begin position="3"/>
        <end position="124"/>
    </location>
</feature>
<keyword evidence="14 17" id="KW-0418">Kinase</keyword>
<evidence type="ECO:0000256" key="1">
    <source>
        <dbReference type="ARBA" id="ARBA00000683"/>
    </source>
</evidence>
<evidence type="ECO:0000256" key="10">
    <source>
        <dbReference type="ARBA" id="ARBA00022597"/>
    </source>
</evidence>
<dbReference type="InterPro" id="IPR036618">
    <property type="entry name" value="PtsI_HPr-bd_sf"/>
</dbReference>
<evidence type="ECO:0000256" key="12">
    <source>
        <dbReference type="ARBA" id="ARBA00022683"/>
    </source>
</evidence>
<evidence type="ECO:0000256" key="21">
    <source>
        <dbReference type="SAM" id="Coils"/>
    </source>
</evidence>
<dbReference type="EC" id="2.7.3.9" evidence="6 17"/>
<dbReference type="Pfam" id="PF02896">
    <property type="entry name" value="PEP-utilizers_C"/>
    <property type="match status" value="1"/>
</dbReference>
<evidence type="ECO:0000256" key="2">
    <source>
        <dbReference type="ARBA" id="ARBA00001946"/>
    </source>
</evidence>
<comment type="cofactor">
    <cofactor evidence="2 17 20">
        <name>Mg(2+)</name>
        <dbReference type="ChEBI" id="CHEBI:18420"/>
    </cofactor>
</comment>
<dbReference type="PROSITE" id="PS00742">
    <property type="entry name" value="PEP_ENZYMES_2"/>
    <property type="match status" value="1"/>
</dbReference>
<dbReference type="NCBIfam" id="TIGR01417">
    <property type="entry name" value="PTS_I_fam"/>
    <property type="match status" value="1"/>
</dbReference>
<dbReference type="GO" id="GO:0008965">
    <property type="term" value="F:phosphoenolpyruvate-protein phosphotransferase activity"/>
    <property type="evidence" value="ECO:0007669"/>
    <property type="project" value="UniProtKB-EC"/>
</dbReference>
<gene>
    <name evidence="25" type="ORF">BD821_106106</name>
</gene>
<dbReference type="InterPro" id="IPR008731">
    <property type="entry name" value="PTS_EIN"/>
</dbReference>
<dbReference type="InterPro" id="IPR015813">
    <property type="entry name" value="Pyrv/PenolPyrv_kinase-like_dom"/>
</dbReference>
<dbReference type="InterPro" id="IPR006318">
    <property type="entry name" value="PTS_EI-like"/>
</dbReference>
<evidence type="ECO:0000256" key="4">
    <source>
        <dbReference type="ARBA" id="ARBA00004496"/>
    </source>
</evidence>
<dbReference type="OrthoDB" id="9765468at2"/>
<dbReference type="InterPro" id="IPR024692">
    <property type="entry name" value="PTS_EI"/>
</dbReference>
<dbReference type="InterPro" id="IPR023151">
    <property type="entry name" value="PEP_util_CS"/>
</dbReference>
<evidence type="ECO:0000256" key="18">
    <source>
        <dbReference type="PIRSR" id="PIRSR000732-1"/>
    </source>
</evidence>